<proteinExistence type="predicted"/>
<keyword evidence="1" id="KW-0472">Membrane</keyword>
<feature type="transmembrane region" description="Helical" evidence="1">
    <location>
        <begin position="96"/>
        <end position="116"/>
    </location>
</feature>
<gene>
    <name evidence="2" type="ORF">L201_005813</name>
</gene>
<name>A0AAX4K017_9TREE</name>
<evidence type="ECO:0000313" key="3">
    <source>
        <dbReference type="Proteomes" id="UP001355207"/>
    </source>
</evidence>
<dbReference type="EMBL" id="CP144104">
    <property type="protein sequence ID" value="WWC90876.1"/>
    <property type="molecule type" value="Genomic_DNA"/>
</dbReference>
<organism evidence="2 3">
    <name type="scientific">Kwoniella dendrophila CBS 6074</name>
    <dbReference type="NCBI Taxonomy" id="1295534"/>
    <lineage>
        <taxon>Eukaryota</taxon>
        <taxon>Fungi</taxon>
        <taxon>Dikarya</taxon>
        <taxon>Basidiomycota</taxon>
        <taxon>Agaricomycotina</taxon>
        <taxon>Tremellomycetes</taxon>
        <taxon>Tremellales</taxon>
        <taxon>Cryptococcaceae</taxon>
        <taxon>Kwoniella</taxon>
    </lineage>
</organism>
<keyword evidence="1" id="KW-1133">Transmembrane helix</keyword>
<sequence length="307" mass="34372">MLSTFLSMLPGSIALLWTSFGPPQLESTSGMNILNRIIDESSKIVKYQSISPSSEIEVNMDGSCQTGENILIECDEALVGKLVSQTLPILSIVYRIYYSLLIYTVLLGILFHFNILKVKKSSSPSTSVSSNKTSLKLMDFRRLIIIFMLIKDFLGYFFIVPISLALLILPILETRLSSSTSGYTNNTLTENTIIDVTIGLGSIISFFVIFGSSLWLTFGFITWSNHCVFEYKQIENGLKLDDESMSYIESINIEERAITTDTSDDEKVGYRDSVIATNQQSAAGTNHVRKGIDNFNERIIRELVFLI</sequence>
<feature type="transmembrane region" description="Helical" evidence="1">
    <location>
        <begin position="143"/>
        <end position="172"/>
    </location>
</feature>
<dbReference type="Proteomes" id="UP001355207">
    <property type="component" value="Chromosome 7"/>
</dbReference>
<evidence type="ECO:0000313" key="2">
    <source>
        <dbReference type="EMBL" id="WWC90876.1"/>
    </source>
</evidence>
<accession>A0AAX4K017</accession>
<evidence type="ECO:0000256" key="1">
    <source>
        <dbReference type="SAM" id="Phobius"/>
    </source>
</evidence>
<keyword evidence="1" id="KW-0812">Transmembrane</keyword>
<reference evidence="2 3" key="1">
    <citation type="submission" date="2024-01" db="EMBL/GenBank/DDBJ databases">
        <title>Comparative genomics of Cryptococcus and Kwoniella reveals pathogenesis evolution and contrasting modes of karyotype evolution via chromosome fusion or intercentromeric recombination.</title>
        <authorList>
            <person name="Coelho M.A."/>
            <person name="David-Palma M."/>
            <person name="Shea T."/>
            <person name="Bowers K."/>
            <person name="McGinley-Smith S."/>
            <person name="Mohammad A.W."/>
            <person name="Gnirke A."/>
            <person name="Yurkov A.M."/>
            <person name="Nowrousian M."/>
            <person name="Sun S."/>
            <person name="Cuomo C.A."/>
            <person name="Heitman J."/>
        </authorList>
    </citation>
    <scope>NUCLEOTIDE SEQUENCE [LARGE SCALE GENOMIC DNA]</scope>
    <source>
        <strain evidence="2 3">CBS 6074</strain>
    </source>
</reference>
<keyword evidence="3" id="KW-1185">Reference proteome</keyword>
<dbReference type="RefSeq" id="XP_066077639.1">
    <property type="nucleotide sequence ID" value="XM_066221542.1"/>
</dbReference>
<dbReference type="AlphaFoldDB" id="A0AAX4K017"/>
<protein>
    <submittedName>
        <fullName evidence="2">Uncharacterized protein</fullName>
    </submittedName>
</protein>
<feature type="transmembrane region" description="Helical" evidence="1">
    <location>
        <begin position="192"/>
        <end position="216"/>
    </location>
</feature>
<dbReference type="GeneID" id="91096483"/>